<gene>
    <name evidence="2" type="ORF">DFR34_1253</name>
</gene>
<dbReference type="InterPro" id="IPR052754">
    <property type="entry name" value="NTPase_KAP_P-loop"/>
</dbReference>
<feature type="domain" description="KAP NTPase" evidence="1">
    <location>
        <begin position="3"/>
        <end position="249"/>
    </location>
</feature>
<dbReference type="PANTHER" id="PTHR22674:SF6">
    <property type="entry name" value="NTPASE KAP FAMILY P-LOOP DOMAIN-CONTAINING PROTEIN 1"/>
    <property type="match status" value="1"/>
</dbReference>
<dbReference type="Pfam" id="PF07693">
    <property type="entry name" value="KAP_NTPase"/>
    <property type="match status" value="1"/>
</dbReference>
<organism evidence="2 3">
    <name type="scientific">Rivihabitans pingtungensis</name>
    <dbReference type="NCBI Taxonomy" id="1054498"/>
    <lineage>
        <taxon>Bacteria</taxon>
        <taxon>Pseudomonadati</taxon>
        <taxon>Pseudomonadota</taxon>
        <taxon>Betaproteobacteria</taxon>
        <taxon>Neisseriales</taxon>
        <taxon>Aquaspirillaceae</taxon>
        <taxon>Rivihabitans</taxon>
    </lineage>
</organism>
<comment type="caution">
    <text evidence="2">The sequence shown here is derived from an EMBL/GenBank/DDBJ whole genome shotgun (WGS) entry which is preliminary data.</text>
</comment>
<dbReference type="AlphaFoldDB" id="A0A318KI53"/>
<accession>A0A318KI53</accession>
<sequence length="340" mass="38859">MEGQEPWLRSSIRDLLKSLERQASTDNVWLKSKLEIIALVLASVVSAALNPMLDWFGDSVSNAIKPWLENGQVALLVPALFWPIKLGLSLAIAKLTPPEGFEARKKKLEELLKKDRFQRVVFIDDLDRLPADELQEMFRVIKSVANFPNVVYVLAYDRKVVSAALDKFHPGRGELFLEKIVQMPIALPVPTPQMKEKAYREIFSSVPAIHEILQKPTDHYSHNGYGWGLICESFINNTRQAKRLRDAINTQYNHDLLIHPLFFLFLEALYLHAANACSTLCQAMCDYKNHPYYKPSINWVKDADQDAEAKEGLKKLQEWIGAQSSKKAFFQSYANRSWNA</sequence>
<protein>
    <submittedName>
        <fullName evidence="2">KAP-like P-loop domain-containing protein</fullName>
    </submittedName>
</protein>
<name>A0A318KI53_9NEIS</name>
<keyword evidence="3" id="KW-1185">Reference proteome</keyword>
<dbReference type="EMBL" id="QJKI01000025">
    <property type="protein sequence ID" value="PXX75767.1"/>
    <property type="molecule type" value="Genomic_DNA"/>
</dbReference>
<dbReference type="InterPro" id="IPR011646">
    <property type="entry name" value="KAP_P-loop"/>
</dbReference>
<evidence type="ECO:0000259" key="1">
    <source>
        <dbReference type="Pfam" id="PF07693"/>
    </source>
</evidence>
<proteinExistence type="predicted"/>
<reference evidence="2 3" key="1">
    <citation type="submission" date="2018-05" db="EMBL/GenBank/DDBJ databases">
        <title>Genomic Encyclopedia of Type Strains, Phase IV (KMG-IV): sequencing the most valuable type-strain genomes for metagenomic binning, comparative biology and taxonomic classification.</title>
        <authorList>
            <person name="Goeker M."/>
        </authorList>
    </citation>
    <scope>NUCLEOTIDE SEQUENCE [LARGE SCALE GENOMIC DNA]</scope>
    <source>
        <strain evidence="2 3">DSM 29661</strain>
    </source>
</reference>
<evidence type="ECO:0000313" key="3">
    <source>
        <dbReference type="Proteomes" id="UP000247555"/>
    </source>
</evidence>
<dbReference type="Proteomes" id="UP000247555">
    <property type="component" value="Unassembled WGS sequence"/>
</dbReference>
<dbReference type="PANTHER" id="PTHR22674">
    <property type="entry name" value="NTPASE, KAP FAMILY P-LOOP DOMAIN-CONTAINING 1"/>
    <property type="match status" value="1"/>
</dbReference>
<evidence type="ECO:0000313" key="2">
    <source>
        <dbReference type="EMBL" id="PXX75767.1"/>
    </source>
</evidence>